<keyword evidence="1" id="KW-1133">Transmembrane helix</keyword>
<protein>
    <submittedName>
        <fullName evidence="2">Uncharacterized protein</fullName>
    </submittedName>
</protein>
<gene>
    <name evidence="2" type="ORF">SDC9_154209</name>
</gene>
<evidence type="ECO:0000313" key="2">
    <source>
        <dbReference type="EMBL" id="MPN06952.1"/>
    </source>
</evidence>
<reference evidence="2" key="1">
    <citation type="submission" date="2019-08" db="EMBL/GenBank/DDBJ databases">
        <authorList>
            <person name="Kucharzyk K."/>
            <person name="Murdoch R.W."/>
            <person name="Higgins S."/>
            <person name="Loffler F."/>
        </authorList>
    </citation>
    <scope>NUCLEOTIDE SEQUENCE</scope>
</reference>
<sequence length="79" mass="8973">MEVRLSRINNKSVFLFAILFLLFSGGIFVICLLYSDGSLKAVDKSPYSSYFENQRCFSIKGNQNGPMITFKDGSNYSKR</sequence>
<keyword evidence="1" id="KW-0472">Membrane</keyword>
<proteinExistence type="predicted"/>
<organism evidence="2">
    <name type="scientific">bioreactor metagenome</name>
    <dbReference type="NCBI Taxonomy" id="1076179"/>
    <lineage>
        <taxon>unclassified sequences</taxon>
        <taxon>metagenomes</taxon>
        <taxon>ecological metagenomes</taxon>
    </lineage>
</organism>
<evidence type="ECO:0000256" key="1">
    <source>
        <dbReference type="SAM" id="Phobius"/>
    </source>
</evidence>
<feature type="transmembrane region" description="Helical" evidence="1">
    <location>
        <begin position="12"/>
        <end position="35"/>
    </location>
</feature>
<comment type="caution">
    <text evidence="2">The sequence shown here is derived from an EMBL/GenBank/DDBJ whole genome shotgun (WGS) entry which is preliminary data.</text>
</comment>
<accession>A0A645F0C6</accession>
<keyword evidence="1" id="KW-0812">Transmembrane</keyword>
<name>A0A645F0C6_9ZZZZ</name>
<dbReference type="EMBL" id="VSSQ01052904">
    <property type="protein sequence ID" value="MPN06952.1"/>
    <property type="molecule type" value="Genomic_DNA"/>
</dbReference>
<dbReference type="AlphaFoldDB" id="A0A645F0C6"/>